<dbReference type="PANTHER" id="PTHR43187:SF1">
    <property type="entry name" value="GLUTAMINE AMIDOTRANSFERASE DUG3-RELATED"/>
    <property type="match status" value="1"/>
</dbReference>
<dbReference type="CDD" id="cd01908">
    <property type="entry name" value="YafJ"/>
    <property type="match status" value="1"/>
</dbReference>
<organism evidence="3 4">
    <name type="scientific">Peltaster fructicola</name>
    <dbReference type="NCBI Taxonomy" id="286661"/>
    <lineage>
        <taxon>Eukaryota</taxon>
        <taxon>Fungi</taxon>
        <taxon>Dikarya</taxon>
        <taxon>Ascomycota</taxon>
        <taxon>Pezizomycotina</taxon>
        <taxon>Dothideomycetes</taxon>
        <taxon>Dothideomycetes incertae sedis</taxon>
        <taxon>Peltaster</taxon>
    </lineage>
</organism>
<reference evidence="3 4" key="1">
    <citation type="journal article" date="2016" name="Sci. Rep.">
        <title>Peltaster fructicola genome reveals evolution from an invasive phytopathogen to an ectophytic parasite.</title>
        <authorList>
            <person name="Xu C."/>
            <person name="Chen H."/>
            <person name="Gleason M.L."/>
            <person name="Xu J.R."/>
            <person name="Liu H."/>
            <person name="Zhang R."/>
            <person name="Sun G."/>
        </authorList>
    </citation>
    <scope>NUCLEOTIDE SEQUENCE [LARGE SCALE GENOMIC DNA]</scope>
    <source>
        <strain evidence="3 4">LNHT1506</strain>
    </source>
</reference>
<evidence type="ECO:0000256" key="1">
    <source>
        <dbReference type="SAM" id="MobiDB-lite"/>
    </source>
</evidence>
<sequence length="353" mass="39504">MCRWFAYISPTEPCLLEDVLITPKHALVKQVAEHYLPKLISHDPKDISKDHMITARNTLYNIDGIGIAWYTNAHASFESPTFASSEGGQIEDLRPAMYKTVQPPLNDINFRSICANTETRVCFAHIRAASSTAITNVNNHPFVFGRHTFMHNGVVSDFQSIQRQLSRKLSNATFFNVHGSTDSEYVAALYMTHLTNGGDKSSFEKEYTRQEMINAMHAAVKDVIELQKQELGSQARPNSLNLCVTDGIKVVAYRFRNHATQQPPSLYYSTKAGTTLNRKYPGQPDGEDTSGKTARRSVEEHGKHMIIASEPSTYVEADWELIGKNQLVVAGPRGLEVQDIPYVKDWDAVDPTA</sequence>
<gene>
    <name evidence="3" type="ORF">AMS68_007915</name>
</gene>
<dbReference type="PROSITE" id="PS51278">
    <property type="entry name" value="GATASE_TYPE_2"/>
    <property type="match status" value="1"/>
</dbReference>
<dbReference type="InterPro" id="IPR052373">
    <property type="entry name" value="Gamma-glu_amide_hydrolase"/>
</dbReference>
<dbReference type="GO" id="GO:0005737">
    <property type="term" value="C:cytoplasm"/>
    <property type="evidence" value="ECO:0007669"/>
    <property type="project" value="TreeGrafter"/>
</dbReference>
<feature type="region of interest" description="Disordered" evidence="1">
    <location>
        <begin position="274"/>
        <end position="296"/>
    </location>
</feature>
<dbReference type="AlphaFoldDB" id="A0A6H0Y6B4"/>
<feature type="domain" description="Glutamine amidotransferase type-2" evidence="2">
    <location>
        <begin position="2"/>
        <end position="353"/>
    </location>
</feature>
<protein>
    <recommendedName>
        <fullName evidence="2">Glutamine amidotransferase type-2 domain-containing protein</fullName>
    </recommendedName>
</protein>
<dbReference type="GO" id="GO:0008242">
    <property type="term" value="F:omega peptidase activity"/>
    <property type="evidence" value="ECO:0007669"/>
    <property type="project" value="TreeGrafter"/>
</dbReference>
<dbReference type="PANTHER" id="PTHR43187">
    <property type="entry name" value="GLUTAMINE AMIDOTRANSFERASE DUG3-RELATED"/>
    <property type="match status" value="1"/>
</dbReference>
<evidence type="ECO:0000313" key="4">
    <source>
        <dbReference type="Proteomes" id="UP000503462"/>
    </source>
</evidence>
<dbReference type="SUPFAM" id="SSF56235">
    <property type="entry name" value="N-terminal nucleophile aminohydrolases (Ntn hydrolases)"/>
    <property type="match status" value="1"/>
</dbReference>
<dbReference type="GO" id="GO:0061672">
    <property type="term" value="C:glutathione hydrolase complex"/>
    <property type="evidence" value="ECO:0007669"/>
    <property type="project" value="TreeGrafter"/>
</dbReference>
<dbReference type="Pfam" id="PF13522">
    <property type="entry name" value="GATase_6"/>
    <property type="match status" value="1"/>
</dbReference>
<keyword evidence="4" id="KW-1185">Reference proteome</keyword>
<dbReference type="OrthoDB" id="444432at2759"/>
<proteinExistence type="predicted"/>
<name>A0A6H0Y6B4_9PEZI</name>
<dbReference type="Proteomes" id="UP000503462">
    <property type="component" value="Chromosome 5"/>
</dbReference>
<dbReference type="EMBL" id="CP051143">
    <property type="protein sequence ID" value="QIX02398.1"/>
    <property type="molecule type" value="Genomic_DNA"/>
</dbReference>
<evidence type="ECO:0000259" key="2">
    <source>
        <dbReference type="PROSITE" id="PS51278"/>
    </source>
</evidence>
<accession>A0A6H0Y6B4</accession>
<dbReference type="InterPro" id="IPR029055">
    <property type="entry name" value="Ntn_hydrolases_N"/>
</dbReference>
<dbReference type="GO" id="GO:0006751">
    <property type="term" value="P:glutathione catabolic process"/>
    <property type="evidence" value="ECO:0007669"/>
    <property type="project" value="TreeGrafter"/>
</dbReference>
<dbReference type="InterPro" id="IPR017932">
    <property type="entry name" value="GATase_2_dom"/>
</dbReference>
<dbReference type="Gene3D" id="3.60.20.10">
    <property type="entry name" value="Glutamine Phosphoribosylpyrophosphate, subunit 1, domain 1"/>
    <property type="match status" value="1"/>
</dbReference>
<evidence type="ECO:0000313" key="3">
    <source>
        <dbReference type="EMBL" id="QIX02398.1"/>
    </source>
</evidence>